<dbReference type="EMBL" id="PSZM01000046">
    <property type="protein sequence ID" value="PQL90533.1"/>
    <property type="molecule type" value="Genomic_DNA"/>
</dbReference>
<sequence length="113" mass="13641">MEEFKAYLLTKVKNNISSQYFNIMKHAVHEAFIRKLLREDLAKRVKSIKTVDTKREFLTKGEIESLIQTECWYDVLKQTFLFSCFTRSRWSDVNKLVWEEIRIINEVHYIAFT</sequence>
<proteinExistence type="predicted"/>
<accession>A0A2S8A7J1</accession>
<reference evidence="1 2" key="1">
    <citation type="submission" date="2018-02" db="EMBL/GenBank/DDBJ databases">
        <title>Genome sequences of Apibacter spp., gut symbionts of Asian honey bees.</title>
        <authorList>
            <person name="Kwong W.K."/>
            <person name="Steele M.I."/>
            <person name="Moran N.A."/>
        </authorList>
    </citation>
    <scope>NUCLEOTIDE SEQUENCE [LARGE SCALE GENOMIC DNA]</scope>
    <source>
        <strain evidence="2">wkB301</strain>
    </source>
</reference>
<evidence type="ECO:0000313" key="2">
    <source>
        <dbReference type="Proteomes" id="UP000238042"/>
    </source>
</evidence>
<dbReference type="AlphaFoldDB" id="A0A2S8A7J1"/>
<protein>
    <submittedName>
        <fullName evidence="1">Uncharacterized protein</fullName>
    </submittedName>
</protein>
<dbReference type="SUPFAM" id="SSF56349">
    <property type="entry name" value="DNA breaking-rejoining enzymes"/>
    <property type="match status" value="1"/>
</dbReference>
<dbReference type="InterPro" id="IPR011010">
    <property type="entry name" value="DNA_brk_join_enz"/>
</dbReference>
<keyword evidence="2" id="KW-1185">Reference proteome</keyword>
<name>A0A2S8A7J1_9FLAO</name>
<dbReference type="OrthoDB" id="9806835at2"/>
<dbReference type="GO" id="GO:0003677">
    <property type="term" value="F:DNA binding"/>
    <property type="evidence" value="ECO:0007669"/>
    <property type="project" value="InterPro"/>
</dbReference>
<comment type="caution">
    <text evidence="1">The sequence shown here is derived from an EMBL/GenBank/DDBJ whole genome shotgun (WGS) entry which is preliminary data.</text>
</comment>
<organism evidence="1 2">
    <name type="scientific">Apibacter adventoris</name>
    <dbReference type="NCBI Taxonomy" id="1679466"/>
    <lineage>
        <taxon>Bacteria</taxon>
        <taxon>Pseudomonadati</taxon>
        <taxon>Bacteroidota</taxon>
        <taxon>Flavobacteriia</taxon>
        <taxon>Flavobacteriales</taxon>
        <taxon>Weeksellaceae</taxon>
        <taxon>Apibacter</taxon>
    </lineage>
</organism>
<dbReference type="Proteomes" id="UP000238042">
    <property type="component" value="Unassembled WGS sequence"/>
</dbReference>
<gene>
    <name evidence="1" type="ORF">C4S77_11655</name>
</gene>
<evidence type="ECO:0000313" key="1">
    <source>
        <dbReference type="EMBL" id="PQL90533.1"/>
    </source>
</evidence>